<accession>A0A8X6U5H5</accession>
<organism evidence="1 2">
    <name type="scientific">Nephila pilipes</name>
    <name type="common">Giant wood spider</name>
    <name type="synonym">Nephila maculata</name>
    <dbReference type="NCBI Taxonomy" id="299642"/>
    <lineage>
        <taxon>Eukaryota</taxon>
        <taxon>Metazoa</taxon>
        <taxon>Ecdysozoa</taxon>
        <taxon>Arthropoda</taxon>
        <taxon>Chelicerata</taxon>
        <taxon>Arachnida</taxon>
        <taxon>Araneae</taxon>
        <taxon>Araneomorphae</taxon>
        <taxon>Entelegynae</taxon>
        <taxon>Araneoidea</taxon>
        <taxon>Nephilidae</taxon>
        <taxon>Nephila</taxon>
    </lineage>
</organism>
<sequence>MSMHLLPQPLRPDHFLSGSHHYTTSLWCVYESEAGSSPFRIYTSRDIYPHLSQPPSAIAVLSRLPRDKSSGLFGPVTSLGFTSFIPPSLLKGLQSAPAFLLRLPN</sequence>
<evidence type="ECO:0000313" key="2">
    <source>
        <dbReference type="Proteomes" id="UP000887013"/>
    </source>
</evidence>
<dbReference type="EMBL" id="BMAW01071148">
    <property type="protein sequence ID" value="GFT76780.1"/>
    <property type="molecule type" value="Genomic_DNA"/>
</dbReference>
<protein>
    <submittedName>
        <fullName evidence="1">Uncharacterized protein</fullName>
    </submittedName>
</protein>
<reference evidence="1" key="1">
    <citation type="submission" date="2020-08" db="EMBL/GenBank/DDBJ databases">
        <title>Multicomponent nature underlies the extraordinary mechanical properties of spider dragline silk.</title>
        <authorList>
            <person name="Kono N."/>
            <person name="Nakamura H."/>
            <person name="Mori M."/>
            <person name="Yoshida Y."/>
            <person name="Ohtoshi R."/>
            <person name="Malay A.D."/>
            <person name="Moran D.A.P."/>
            <person name="Tomita M."/>
            <person name="Numata K."/>
            <person name="Arakawa K."/>
        </authorList>
    </citation>
    <scope>NUCLEOTIDE SEQUENCE</scope>
</reference>
<comment type="caution">
    <text evidence="1">The sequence shown here is derived from an EMBL/GenBank/DDBJ whole genome shotgun (WGS) entry which is preliminary data.</text>
</comment>
<gene>
    <name evidence="1" type="ORF">NPIL_515831</name>
</gene>
<dbReference type="Proteomes" id="UP000887013">
    <property type="component" value="Unassembled WGS sequence"/>
</dbReference>
<evidence type="ECO:0000313" key="1">
    <source>
        <dbReference type="EMBL" id="GFT76780.1"/>
    </source>
</evidence>
<name>A0A8X6U5H5_NEPPI</name>
<proteinExistence type="predicted"/>
<dbReference type="AlphaFoldDB" id="A0A8X6U5H5"/>
<keyword evidence="2" id="KW-1185">Reference proteome</keyword>